<protein>
    <submittedName>
        <fullName evidence="7">ABC transporter substrate-binding protein</fullName>
    </submittedName>
</protein>
<dbReference type="Proteomes" id="UP000756387">
    <property type="component" value="Unassembled WGS sequence"/>
</dbReference>
<evidence type="ECO:0000256" key="3">
    <source>
        <dbReference type="ARBA" id="ARBA00022448"/>
    </source>
</evidence>
<organism evidence="7 8">
    <name type="scientific">Nocardioides malaquae</name>
    <dbReference type="NCBI Taxonomy" id="2773426"/>
    <lineage>
        <taxon>Bacteria</taxon>
        <taxon>Bacillati</taxon>
        <taxon>Actinomycetota</taxon>
        <taxon>Actinomycetes</taxon>
        <taxon>Propionibacteriales</taxon>
        <taxon>Nocardioidaceae</taxon>
        <taxon>Nocardioides</taxon>
    </lineage>
</organism>
<dbReference type="PROSITE" id="PS51257">
    <property type="entry name" value="PROKAR_LIPOPROTEIN"/>
    <property type="match status" value="1"/>
</dbReference>
<evidence type="ECO:0000256" key="1">
    <source>
        <dbReference type="ARBA" id="ARBA00004196"/>
    </source>
</evidence>
<dbReference type="Gene3D" id="3.40.50.1980">
    <property type="entry name" value="Nitrogenase molybdenum iron protein domain"/>
    <property type="match status" value="2"/>
</dbReference>
<keyword evidence="4 5" id="KW-0732">Signal</keyword>
<dbReference type="Pfam" id="PF01497">
    <property type="entry name" value="Peripla_BP_2"/>
    <property type="match status" value="1"/>
</dbReference>
<accession>A0ABR9RW60</accession>
<comment type="caution">
    <text evidence="7">The sequence shown here is derived from an EMBL/GenBank/DDBJ whole genome shotgun (WGS) entry which is preliminary data.</text>
</comment>
<evidence type="ECO:0000256" key="4">
    <source>
        <dbReference type="ARBA" id="ARBA00022729"/>
    </source>
</evidence>
<comment type="similarity">
    <text evidence="2">Belongs to the bacterial solute-binding protein 8 family.</text>
</comment>
<feature type="signal peptide" evidence="5">
    <location>
        <begin position="1"/>
        <end position="30"/>
    </location>
</feature>
<keyword evidence="3" id="KW-0813">Transport</keyword>
<feature type="domain" description="Fe/B12 periplasmic-binding" evidence="6">
    <location>
        <begin position="66"/>
        <end position="340"/>
    </location>
</feature>
<feature type="chain" id="PRO_5047366951" evidence="5">
    <location>
        <begin position="31"/>
        <end position="340"/>
    </location>
</feature>
<dbReference type="InterPro" id="IPR002491">
    <property type="entry name" value="ABC_transptr_periplasmic_BD"/>
</dbReference>
<evidence type="ECO:0000259" key="6">
    <source>
        <dbReference type="PROSITE" id="PS50983"/>
    </source>
</evidence>
<evidence type="ECO:0000313" key="7">
    <source>
        <dbReference type="EMBL" id="MBE7325826.1"/>
    </source>
</evidence>
<dbReference type="InterPro" id="IPR051313">
    <property type="entry name" value="Bact_iron-sidero_bind"/>
</dbReference>
<proteinExistence type="inferred from homology"/>
<sequence>MRTPLPARSSRAHRSLTVVAVTALVSLGLAACGSSEDDGGEGAETSQTRVFAADNGEITIPADPQRVVATGYAVPVLIEADAELVGISEWSRGLPLMSDEHAATYEELPKVAGETAAATSYEAVAEADPDLIVIGVPQPALVDLDMEKLESIAPVVVIGPTVPDAWKTDSEKQADAAGALEGFEEARDAYTERVEELKAEHADTLDGLAFGHVGAYGDISAGSFHREFAGSWGTNIATDVGVTYTGEVKKKGGGSADVSEYPSIEELPEAFADVDVITYTVGPDGKPSEEVQYVLDSQLWKNLPAVEAGRTLGLRFTEAVTYTSALKTLDALDAALDELR</sequence>
<evidence type="ECO:0000256" key="2">
    <source>
        <dbReference type="ARBA" id="ARBA00008814"/>
    </source>
</evidence>
<gene>
    <name evidence="7" type="ORF">IEQ44_14330</name>
</gene>
<name>A0ABR9RW60_9ACTN</name>
<dbReference type="PROSITE" id="PS50983">
    <property type="entry name" value="FE_B12_PBP"/>
    <property type="match status" value="1"/>
</dbReference>
<dbReference type="SUPFAM" id="SSF53807">
    <property type="entry name" value="Helical backbone' metal receptor"/>
    <property type="match status" value="1"/>
</dbReference>
<dbReference type="RefSeq" id="WP_193639150.1">
    <property type="nucleotide sequence ID" value="NZ_JADCSA010000016.1"/>
</dbReference>
<comment type="subcellular location">
    <subcellularLocation>
        <location evidence="1">Cell envelope</location>
    </subcellularLocation>
</comment>
<evidence type="ECO:0000256" key="5">
    <source>
        <dbReference type="SAM" id="SignalP"/>
    </source>
</evidence>
<dbReference type="EMBL" id="JADCSA010000016">
    <property type="protein sequence ID" value="MBE7325826.1"/>
    <property type="molecule type" value="Genomic_DNA"/>
</dbReference>
<keyword evidence="8" id="KW-1185">Reference proteome</keyword>
<reference evidence="7 8" key="1">
    <citation type="submission" date="2020-10" db="EMBL/GenBank/DDBJ databases">
        <title>Nocardioides sp. isolated from sludge.</title>
        <authorList>
            <person name="Zhang X."/>
        </authorList>
    </citation>
    <scope>NUCLEOTIDE SEQUENCE [LARGE SCALE GENOMIC DNA]</scope>
    <source>
        <strain evidence="7 8">Y6</strain>
    </source>
</reference>
<dbReference type="PANTHER" id="PTHR30532">
    <property type="entry name" value="IRON III DICITRATE-BINDING PERIPLASMIC PROTEIN"/>
    <property type="match status" value="1"/>
</dbReference>
<dbReference type="PANTHER" id="PTHR30532:SF1">
    <property type="entry name" value="IRON(3+)-HYDROXAMATE-BINDING PROTEIN FHUD"/>
    <property type="match status" value="1"/>
</dbReference>
<evidence type="ECO:0000313" key="8">
    <source>
        <dbReference type="Proteomes" id="UP000756387"/>
    </source>
</evidence>